<reference evidence="7 8" key="1">
    <citation type="submission" date="2017-05" db="EMBL/GenBank/DDBJ databases">
        <title>Draft genome sequence of Elsinoe australis.</title>
        <authorList>
            <person name="Cheng Q."/>
        </authorList>
    </citation>
    <scope>NUCLEOTIDE SEQUENCE [LARGE SCALE GENOMIC DNA]</scope>
    <source>
        <strain evidence="7 8">NL1</strain>
    </source>
</reference>
<proteinExistence type="predicted"/>
<dbReference type="Proteomes" id="UP000243723">
    <property type="component" value="Unassembled WGS sequence"/>
</dbReference>
<dbReference type="PANTHER" id="PTHR11863">
    <property type="entry name" value="STEROL DESATURASE"/>
    <property type="match status" value="1"/>
</dbReference>
<dbReference type="InterPro" id="IPR050307">
    <property type="entry name" value="Sterol_Desaturase_Related"/>
</dbReference>
<evidence type="ECO:0000259" key="6">
    <source>
        <dbReference type="Pfam" id="PF04116"/>
    </source>
</evidence>
<gene>
    <name evidence="7" type="ORF">B9Z65_101</name>
</gene>
<dbReference type="STRING" id="40998.A0A2P7ZK56"/>
<dbReference type="GO" id="GO:0004497">
    <property type="term" value="F:monooxygenase activity"/>
    <property type="evidence" value="ECO:0007669"/>
    <property type="project" value="UniProtKB-KW"/>
</dbReference>
<dbReference type="AlphaFoldDB" id="A0A2P7ZK56"/>
<dbReference type="GO" id="GO:0005506">
    <property type="term" value="F:iron ion binding"/>
    <property type="evidence" value="ECO:0007669"/>
    <property type="project" value="InterPro"/>
</dbReference>
<keyword evidence="7" id="KW-0503">Monooxygenase</keyword>
<dbReference type="GO" id="GO:0016020">
    <property type="term" value="C:membrane"/>
    <property type="evidence" value="ECO:0007669"/>
    <property type="project" value="UniProtKB-SubCell"/>
</dbReference>
<evidence type="ECO:0000256" key="5">
    <source>
        <dbReference type="SAM" id="MobiDB-lite"/>
    </source>
</evidence>
<keyword evidence="3" id="KW-1133">Transmembrane helix</keyword>
<accession>A0A2P7ZK56</accession>
<keyword evidence="8" id="KW-1185">Reference proteome</keyword>
<evidence type="ECO:0000256" key="4">
    <source>
        <dbReference type="ARBA" id="ARBA00023136"/>
    </source>
</evidence>
<dbReference type="Pfam" id="PF04116">
    <property type="entry name" value="FA_hydroxylase"/>
    <property type="match status" value="1"/>
</dbReference>
<dbReference type="OrthoDB" id="408954at2759"/>
<feature type="region of interest" description="Disordered" evidence="5">
    <location>
        <begin position="354"/>
        <end position="455"/>
    </location>
</feature>
<evidence type="ECO:0000256" key="2">
    <source>
        <dbReference type="ARBA" id="ARBA00022692"/>
    </source>
</evidence>
<feature type="domain" description="Fatty acid hydroxylase" evidence="6">
    <location>
        <begin position="200"/>
        <end position="335"/>
    </location>
</feature>
<dbReference type="InterPro" id="IPR006694">
    <property type="entry name" value="Fatty_acid_hydroxylase"/>
</dbReference>
<evidence type="ECO:0000313" key="8">
    <source>
        <dbReference type="Proteomes" id="UP000243723"/>
    </source>
</evidence>
<keyword evidence="4" id="KW-0472">Membrane</keyword>
<evidence type="ECO:0000256" key="1">
    <source>
        <dbReference type="ARBA" id="ARBA00004370"/>
    </source>
</evidence>
<keyword evidence="2" id="KW-0812">Transmembrane</keyword>
<comment type="caution">
    <text evidence="7">The sequence shown here is derived from an EMBL/GenBank/DDBJ whole genome shotgun (WGS) entry which is preliminary data.</text>
</comment>
<comment type="subcellular location">
    <subcellularLocation>
        <location evidence="1">Membrane</location>
    </subcellularLocation>
</comment>
<organism evidence="7 8">
    <name type="scientific">Elsinoe australis</name>
    <dbReference type="NCBI Taxonomy" id="40998"/>
    <lineage>
        <taxon>Eukaryota</taxon>
        <taxon>Fungi</taxon>
        <taxon>Dikarya</taxon>
        <taxon>Ascomycota</taxon>
        <taxon>Pezizomycotina</taxon>
        <taxon>Dothideomycetes</taxon>
        <taxon>Dothideomycetidae</taxon>
        <taxon>Myriangiales</taxon>
        <taxon>Elsinoaceae</taxon>
        <taxon>Elsinoe</taxon>
    </lineage>
</organism>
<feature type="compositionally biased region" description="Basic and acidic residues" evidence="5">
    <location>
        <begin position="354"/>
        <end position="376"/>
    </location>
</feature>
<sequence length="455" mass="50831">MASNMTLPPLPSYTLRPVEPLVPGLPDTWLQAILLIVAYWGVSAFFHVIDTYDLAPAYRLHTPEELTKRNHVSRWDVFRDVILQQIIQTAFALLLGAFEPPAMTGKEDYDVAVWAQRIRIAQQAIPSVLAVAGVDSMGIAQKLGGTRPILSGLLSGGQHNAYKYDPSAGCSGALVPDFLSGELLLAKAIYHAVIPGFQFFAAVAIVDTWQYFIHRAMHLNKWLYTQIHSRHHRLYVPYAYGALYNHPLEALLLDTLGAGVAYLMTGMTCRQAMWFFTGTTIKTVDDHCGYALPFDPLQHLTGNNATYHDIHHQSWGIKTNFSQPFFTFWDRLLATKFKGDTSLRYERDRKAMARREEIAKKDPASQKDPVFKKEEESIMQTVELAPPFEVEDSASSSGEGNGPEQRPLRRSPRKKSVPAMNQSSGSFTAPIKELRSRMNSSVHGRASGVMVESGH</sequence>
<dbReference type="EMBL" id="NHZQ01000174">
    <property type="protein sequence ID" value="PSK48587.1"/>
    <property type="molecule type" value="Genomic_DNA"/>
</dbReference>
<evidence type="ECO:0000256" key="3">
    <source>
        <dbReference type="ARBA" id="ARBA00022989"/>
    </source>
</evidence>
<protein>
    <submittedName>
        <fullName evidence="7">Methylsterol monooxygenase</fullName>
    </submittedName>
</protein>
<evidence type="ECO:0000313" key="7">
    <source>
        <dbReference type="EMBL" id="PSK48587.1"/>
    </source>
</evidence>
<dbReference type="GO" id="GO:0008610">
    <property type="term" value="P:lipid biosynthetic process"/>
    <property type="evidence" value="ECO:0007669"/>
    <property type="project" value="InterPro"/>
</dbReference>
<name>A0A2P7ZK56_9PEZI</name>
<keyword evidence="7" id="KW-0560">Oxidoreductase</keyword>